<dbReference type="EnsemblMetazoa" id="ENSAATROPT005225">
    <property type="protein sequence ID" value="ENSAATROPP004878"/>
    <property type="gene ID" value="ENSAATROPG004190"/>
</dbReference>
<accession>A0AAG5D2J6</accession>
<evidence type="ECO:0000313" key="2">
    <source>
        <dbReference type="Proteomes" id="UP000075880"/>
    </source>
</evidence>
<proteinExistence type="predicted"/>
<dbReference type="Proteomes" id="UP000075880">
    <property type="component" value="Unassembled WGS sequence"/>
</dbReference>
<dbReference type="AlphaFoldDB" id="A0AAG5D2J6"/>
<evidence type="ECO:0000313" key="1">
    <source>
        <dbReference type="EnsemblMetazoa" id="ENSAATROPP004878"/>
    </source>
</evidence>
<reference evidence="1" key="1">
    <citation type="submission" date="2024-04" db="UniProtKB">
        <authorList>
            <consortium name="EnsemblMetazoa"/>
        </authorList>
    </citation>
    <scope>IDENTIFICATION</scope>
    <source>
        <strain evidence="1">EBRO</strain>
    </source>
</reference>
<organism evidence="1 2">
    <name type="scientific">Anopheles atroparvus</name>
    <name type="common">European mosquito</name>
    <dbReference type="NCBI Taxonomy" id="41427"/>
    <lineage>
        <taxon>Eukaryota</taxon>
        <taxon>Metazoa</taxon>
        <taxon>Ecdysozoa</taxon>
        <taxon>Arthropoda</taxon>
        <taxon>Hexapoda</taxon>
        <taxon>Insecta</taxon>
        <taxon>Pterygota</taxon>
        <taxon>Neoptera</taxon>
        <taxon>Endopterygota</taxon>
        <taxon>Diptera</taxon>
        <taxon>Nematocera</taxon>
        <taxon>Culicoidea</taxon>
        <taxon>Culicidae</taxon>
        <taxon>Anophelinae</taxon>
        <taxon>Anopheles</taxon>
    </lineage>
</organism>
<keyword evidence="2" id="KW-1185">Reference proteome</keyword>
<sequence>MQEGVLMRNPCNRKCRDRKCPDQMSLPGNVHRSAVGMGE</sequence>
<name>A0AAG5D2J6_ANOAO</name>
<protein>
    <submittedName>
        <fullName evidence="1">Uncharacterized protein</fullName>
    </submittedName>
</protein>